<evidence type="ECO:0000256" key="2">
    <source>
        <dbReference type="ARBA" id="ARBA00006333"/>
    </source>
</evidence>
<keyword evidence="3 6" id="KW-0479">Metal-binding</keyword>
<evidence type="ECO:0000256" key="6">
    <source>
        <dbReference type="RuleBase" id="RU366034"/>
    </source>
</evidence>
<evidence type="ECO:0000256" key="3">
    <source>
        <dbReference type="ARBA" id="ARBA00022723"/>
    </source>
</evidence>
<dbReference type="InterPro" id="IPR008949">
    <property type="entry name" value="Isoprenoid_synthase_dom_sf"/>
</dbReference>
<dbReference type="PANTHER" id="PTHR35201">
    <property type="entry name" value="TERPENE SYNTHASE"/>
    <property type="match status" value="1"/>
</dbReference>
<comment type="cofactor">
    <cofactor evidence="1 6">
        <name>Mg(2+)</name>
        <dbReference type="ChEBI" id="CHEBI:18420"/>
    </cofactor>
</comment>
<dbReference type="RefSeq" id="XP_047773386.1">
    <property type="nucleotide sequence ID" value="XM_047928591.1"/>
</dbReference>
<evidence type="ECO:0000313" key="7">
    <source>
        <dbReference type="EMBL" id="KAH9830023.1"/>
    </source>
</evidence>
<dbReference type="EC" id="4.2.3.-" evidence="6"/>
<evidence type="ECO:0000313" key="8">
    <source>
        <dbReference type="Proteomes" id="UP000814176"/>
    </source>
</evidence>
<proteinExistence type="inferred from homology"/>
<protein>
    <recommendedName>
        <fullName evidence="6">Terpene synthase</fullName>
        <ecNumber evidence="6">4.2.3.-</ecNumber>
    </recommendedName>
</protein>
<comment type="similarity">
    <text evidence="2 6">Belongs to the terpene synthase family.</text>
</comment>
<sequence>MGVPTYYSLPDTMDHWPWPRSINLYAEEVVAASAEWFRSFCAFNATSQRAFDKCNVACELTGISVALAGALVYPFSDRELLRTGCDLFNLFFVFDHYTDVEDAEGCHKMVDAVIDALHHPDQPRLEGEVILGEITRRFWARAIESGSVGPVAQSRFVNYFTKYVRSVVDEAADRDKDIYRSVDGYPAIRRDTVGFRPLYALMLQELPDEIVYHPAMVEMSACVTDMLIIDNDIISYNTEQSAGDARHNLVTVTMLEHKLNLGDTINLLVQQHITLQERFLKAYHSFDPQWDAFTNQQLREALRDVANFPRGIYCWHFECGRYFGSKGAEVGRTRRVQLLPQLLNGDRRQENVAIPVIDELWGKTEGLAV</sequence>
<comment type="caution">
    <text evidence="7">The sequence shown here is derived from an EMBL/GenBank/DDBJ whole genome shotgun (WGS) entry which is preliminary data.</text>
</comment>
<keyword evidence="4 6" id="KW-0460">Magnesium</keyword>
<organism evidence="7 8">
    <name type="scientific">Rhodofomes roseus</name>
    <dbReference type="NCBI Taxonomy" id="34475"/>
    <lineage>
        <taxon>Eukaryota</taxon>
        <taxon>Fungi</taxon>
        <taxon>Dikarya</taxon>
        <taxon>Basidiomycota</taxon>
        <taxon>Agaricomycotina</taxon>
        <taxon>Agaricomycetes</taxon>
        <taxon>Polyporales</taxon>
        <taxon>Rhodofomes</taxon>
    </lineage>
</organism>
<keyword evidence="8" id="KW-1185">Reference proteome</keyword>
<dbReference type="GeneID" id="72009323"/>
<reference evidence="7 8" key="1">
    <citation type="journal article" date="2021" name="Environ. Microbiol.">
        <title>Gene family expansions and transcriptome signatures uncover fungal adaptations to wood decay.</title>
        <authorList>
            <person name="Hage H."/>
            <person name="Miyauchi S."/>
            <person name="Viragh M."/>
            <person name="Drula E."/>
            <person name="Min B."/>
            <person name="Chaduli D."/>
            <person name="Navarro D."/>
            <person name="Favel A."/>
            <person name="Norest M."/>
            <person name="Lesage-Meessen L."/>
            <person name="Balint B."/>
            <person name="Merenyi Z."/>
            <person name="de Eugenio L."/>
            <person name="Morin E."/>
            <person name="Martinez A.T."/>
            <person name="Baldrian P."/>
            <person name="Stursova M."/>
            <person name="Martinez M.J."/>
            <person name="Novotny C."/>
            <person name="Magnuson J.K."/>
            <person name="Spatafora J.W."/>
            <person name="Maurice S."/>
            <person name="Pangilinan J."/>
            <person name="Andreopoulos W."/>
            <person name="LaButti K."/>
            <person name="Hundley H."/>
            <person name="Na H."/>
            <person name="Kuo A."/>
            <person name="Barry K."/>
            <person name="Lipzen A."/>
            <person name="Henrissat B."/>
            <person name="Riley R."/>
            <person name="Ahrendt S."/>
            <person name="Nagy L.G."/>
            <person name="Grigoriev I.V."/>
            <person name="Martin F."/>
            <person name="Rosso M.N."/>
        </authorList>
    </citation>
    <scope>NUCLEOTIDE SEQUENCE [LARGE SCALE GENOMIC DNA]</scope>
    <source>
        <strain evidence="7 8">CIRM-BRFM 1785</strain>
    </source>
</reference>
<dbReference type="InterPro" id="IPR034686">
    <property type="entry name" value="Terpene_cyclase-like_2"/>
</dbReference>
<dbReference type="SUPFAM" id="SSF48576">
    <property type="entry name" value="Terpenoid synthases"/>
    <property type="match status" value="1"/>
</dbReference>
<dbReference type="PANTHER" id="PTHR35201:SF4">
    <property type="entry name" value="BETA-PINACENE SYNTHASE-RELATED"/>
    <property type="match status" value="1"/>
</dbReference>
<dbReference type="Gene3D" id="1.10.600.10">
    <property type="entry name" value="Farnesyl Diphosphate Synthase"/>
    <property type="match status" value="1"/>
</dbReference>
<evidence type="ECO:0000256" key="4">
    <source>
        <dbReference type="ARBA" id="ARBA00022842"/>
    </source>
</evidence>
<gene>
    <name evidence="7" type="ORF">C8Q71DRAFT_887488</name>
</gene>
<evidence type="ECO:0000256" key="5">
    <source>
        <dbReference type="ARBA" id="ARBA00023239"/>
    </source>
</evidence>
<name>A0ABQ8K077_9APHY</name>
<dbReference type="Proteomes" id="UP000814176">
    <property type="component" value="Unassembled WGS sequence"/>
</dbReference>
<evidence type="ECO:0000256" key="1">
    <source>
        <dbReference type="ARBA" id="ARBA00001946"/>
    </source>
</evidence>
<dbReference type="EMBL" id="JADCUA010000034">
    <property type="protein sequence ID" value="KAH9830023.1"/>
    <property type="molecule type" value="Genomic_DNA"/>
</dbReference>
<keyword evidence="5 6" id="KW-0456">Lyase</keyword>
<dbReference type="Pfam" id="PF19086">
    <property type="entry name" value="Terpene_syn_C_2"/>
    <property type="match status" value="1"/>
</dbReference>
<accession>A0ABQ8K077</accession>